<dbReference type="PANTHER" id="PTHR11214">
    <property type="entry name" value="BETA-1,3-N-ACETYLGLUCOSAMINYLTRANSFERASE"/>
    <property type="match status" value="1"/>
</dbReference>
<keyword evidence="7" id="KW-1133">Transmembrane helix</keyword>
<evidence type="ECO:0000256" key="9">
    <source>
        <dbReference type="ARBA" id="ARBA00023136"/>
    </source>
</evidence>
<keyword evidence="9" id="KW-0472">Membrane</keyword>
<keyword evidence="5" id="KW-0812">Transmembrane</keyword>
<dbReference type="Gene3D" id="3.90.550.50">
    <property type="match status" value="1"/>
</dbReference>
<dbReference type="STRING" id="278856.A0A212ENI5"/>
<dbReference type="eggNOG" id="KOG2287">
    <property type="taxonomic scope" value="Eukaryota"/>
</dbReference>
<organism evidence="11 12">
    <name type="scientific">Danaus plexippus plexippus</name>
    <dbReference type="NCBI Taxonomy" id="278856"/>
    <lineage>
        <taxon>Eukaryota</taxon>
        <taxon>Metazoa</taxon>
        <taxon>Ecdysozoa</taxon>
        <taxon>Arthropoda</taxon>
        <taxon>Hexapoda</taxon>
        <taxon>Insecta</taxon>
        <taxon>Pterygota</taxon>
        <taxon>Neoptera</taxon>
        <taxon>Endopterygota</taxon>
        <taxon>Lepidoptera</taxon>
        <taxon>Glossata</taxon>
        <taxon>Ditrysia</taxon>
        <taxon>Papilionoidea</taxon>
        <taxon>Nymphalidae</taxon>
        <taxon>Danainae</taxon>
        <taxon>Danaini</taxon>
        <taxon>Danaina</taxon>
        <taxon>Danaus</taxon>
        <taxon>Danaus</taxon>
    </lineage>
</organism>
<gene>
    <name evidence="11" type="ORF">KGM_213364</name>
</gene>
<evidence type="ECO:0000313" key="11">
    <source>
        <dbReference type="EMBL" id="OWR43011.1"/>
    </source>
</evidence>
<keyword evidence="8 10" id="KW-0333">Golgi apparatus</keyword>
<proteinExistence type="inferred from homology"/>
<evidence type="ECO:0000256" key="7">
    <source>
        <dbReference type="ARBA" id="ARBA00022989"/>
    </source>
</evidence>
<dbReference type="GO" id="GO:0016758">
    <property type="term" value="F:hexosyltransferase activity"/>
    <property type="evidence" value="ECO:0007669"/>
    <property type="project" value="InterPro"/>
</dbReference>
<keyword evidence="3 10" id="KW-0328">Glycosyltransferase</keyword>
<protein>
    <recommendedName>
        <fullName evidence="10">Hexosyltransferase</fullName>
        <ecNumber evidence="10">2.4.1.-</ecNumber>
    </recommendedName>
</protein>
<keyword evidence="4" id="KW-0808">Transferase</keyword>
<evidence type="ECO:0000256" key="2">
    <source>
        <dbReference type="ARBA" id="ARBA00008661"/>
    </source>
</evidence>
<sequence>MMQKILCVVPCKRRIKIRLVLVTLTIVSLVVGWHLSYRCSSALLPPKPNLALDHFRTDRSLKSYLEKINILIEPSKVVCPTTTQLLVLVTSAPDRFEHRDAVRNTWASHFPTYFIMGLHGNTVEDLMVENYVEAKMYSDVIIYKFKDHYQNLTLKTALMLEWTATRCPTDLVLFKTDDDVLVNPWVMKQLVKEHAGRDLVGYKLLNKKFHRDVYNKWFVPRWMLNEDHIEEYLSGTGYLINGYHLRDILATAYKTPMINLEDVYFTYLVSKRKLGLNLTHDRRLSPFKPWLPGACMYFKLASSHSLSPAEMTQHWRGVQRLGREYDMGNDVCGDDVTWSEMFLY</sequence>
<dbReference type="GO" id="GO:0006493">
    <property type="term" value="P:protein O-linked glycosylation"/>
    <property type="evidence" value="ECO:0007669"/>
    <property type="project" value="TreeGrafter"/>
</dbReference>
<evidence type="ECO:0000313" key="12">
    <source>
        <dbReference type="Proteomes" id="UP000007151"/>
    </source>
</evidence>
<dbReference type="AlphaFoldDB" id="A0A212ENI5"/>
<dbReference type="KEGG" id="dpl:KGM_213364"/>
<evidence type="ECO:0000256" key="8">
    <source>
        <dbReference type="ARBA" id="ARBA00023034"/>
    </source>
</evidence>
<evidence type="ECO:0000256" key="6">
    <source>
        <dbReference type="ARBA" id="ARBA00022968"/>
    </source>
</evidence>
<dbReference type="Pfam" id="PF01762">
    <property type="entry name" value="Galactosyl_T"/>
    <property type="match status" value="1"/>
</dbReference>
<reference evidence="11 12" key="1">
    <citation type="journal article" date="2011" name="Cell">
        <title>The monarch butterfly genome yields insights into long-distance migration.</title>
        <authorList>
            <person name="Zhan S."/>
            <person name="Merlin C."/>
            <person name="Boore J.L."/>
            <person name="Reppert S.M."/>
        </authorList>
    </citation>
    <scope>NUCLEOTIDE SEQUENCE [LARGE SCALE GENOMIC DNA]</scope>
    <source>
        <strain evidence="11">F-2</strain>
    </source>
</reference>
<evidence type="ECO:0000256" key="5">
    <source>
        <dbReference type="ARBA" id="ARBA00022692"/>
    </source>
</evidence>
<dbReference type="PANTHER" id="PTHR11214:SF314">
    <property type="entry name" value="HEXOSYLTRANSFERASE"/>
    <property type="match status" value="1"/>
</dbReference>
<dbReference type="EC" id="2.4.1.-" evidence="10"/>
<dbReference type="InterPro" id="IPR002659">
    <property type="entry name" value="Glyco_trans_31"/>
</dbReference>
<comment type="similarity">
    <text evidence="2 10">Belongs to the glycosyltransferase 31 family.</text>
</comment>
<evidence type="ECO:0000256" key="4">
    <source>
        <dbReference type="ARBA" id="ARBA00022679"/>
    </source>
</evidence>
<comment type="subcellular location">
    <subcellularLocation>
        <location evidence="1 10">Golgi apparatus membrane</location>
        <topology evidence="1 10">Single-pass type II membrane protein</topology>
    </subcellularLocation>
</comment>
<keyword evidence="12" id="KW-1185">Reference proteome</keyword>
<accession>A0A212ENI5</accession>
<dbReference type="GO" id="GO:0000139">
    <property type="term" value="C:Golgi membrane"/>
    <property type="evidence" value="ECO:0007669"/>
    <property type="project" value="UniProtKB-SubCell"/>
</dbReference>
<dbReference type="Proteomes" id="UP000007151">
    <property type="component" value="Unassembled WGS sequence"/>
</dbReference>
<evidence type="ECO:0000256" key="1">
    <source>
        <dbReference type="ARBA" id="ARBA00004323"/>
    </source>
</evidence>
<evidence type="ECO:0000256" key="10">
    <source>
        <dbReference type="RuleBase" id="RU363063"/>
    </source>
</evidence>
<evidence type="ECO:0000256" key="3">
    <source>
        <dbReference type="ARBA" id="ARBA00022676"/>
    </source>
</evidence>
<comment type="caution">
    <text evidence="11">The sequence shown here is derived from an EMBL/GenBank/DDBJ whole genome shotgun (WGS) entry which is preliminary data.</text>
</comment>
<keyword evidence="6" id="KW-0735">Signal-anchor</keyword>
<dbReference type="EMBL" id="AGBW02013665">
    <property type="protein sequence ID" value="OWR43011.1"/>
    <property type="molecule type" value="Genomic_DNA"/>
</dbReference>
<name>A0A212ENI5_DANPL</name>